<name>A0AAD0AME5_9FUSO</name>
<reference evidence="1 2" key="1">
    <citation type="submission" date="2017-11" db="EMBL/GenBank/DDBJ databases">
        <title>Genome sequencing of Fusobacterium periodonticum KCOM 1263.</title>
        <authorList>
            <person name="Kook J.-K."/>
            <person name="Park S.-N."/>
            <person name="Lim Y.K."/>
        </authorList>
    </citation>
    <scope>NUCLEOTIDE SEQUENCE [LARGE SCALE GENOMIC DNA]</scope>
    <source>
        <strain evidence="1 2">KCOM 1263</strain>
    </source>
</reference>
<organism evidence="1 2">
    <name type="scientific">Fusobacterium pseudoperiodonticum</name>
    <dbReference type="NCBI Taxonomy" id="2663009"/>
    <lineage>
        <taxon>Bacteria</taxon>
        <taxon>Fusobacteriati</taxon>
        <taxon>Fusobacteriota</taxon>
        <taxon>Fusobacteriia</taxon>
        <taxon>Fusobacteriales</taxon>
        <taxon>Fusobacteriaceae</taxon>
        <taxon>Fusobacterium</taxon>
    </lineage>
</organism>
<evidence type="ECO:0000313" key="2">
    <source>
        <dbReference type="Proteomes" id="UP000228552"/>
    </source>
</evidence>
<proteinExistence type="predicted"/>
<gene>
    <name evidence="1" type="ORF">CTM74_07980</name>
</gene>
<dbReference type="EMBL" id="CP024700">
    <property type="protein sequence ID" value="ATV61766.1"/>
    <property type="molecule type" value="Genomic_DNA"/>
</dbReference>
<dbReference type="Proteomes" id="UP000228552">
    <property type="component" value="Chromosome"/>
</dbReference>
<protein>
    <submittedName>
        <fullName evidence="1">Uncharacterized protein</fullName>
    </submittedName>
</protein>
<sequence>MTTLFNKHQKIIIINKYIKYETFKLRKLKKLQTINSSELNRALIEKIFYYIKWLKAKKKYIMNPTKRNSINLKMKAKKKLIANKNYDFLISKI</sequence>
<evidence type="ECO:0000313" key="1">
    <source>
        <dbReference type="EMBL" id="ATV61766.1"/>
    </source>
</evidence>
<keyword evidence="2" id="KW-1185">Reference proteome</keyword>
<dbReference type="RefSeq" id="WP_099987706.1">
    <property type="nucleotide sequence ID" value="NZ_CP024700.1"/>
</dbReference>
<dbReference type="AlphaFoldDB" id="A0AAD0AME5"/>
<accession>A0AAD0AME5</accession>